<gene>
    <name evidence="2" type="ORF">EG849_13350</name>
</gene>
<dbReference type="RefSeq" id="WP_125013596.1">
    <property type="nucleotide sequence ID" value="NZ_RQVR01000018.1"/>
</dbReference>
<proteinExistence type="predicted"/>
<comment type="caution">
    <text evidence="2">The sequence shown here is derived from an EMBL/GenBank/DDBJ whole genome shotgun (WGS) entry which is preliminary data.</text>
</comment>
<evidence type="ECO:0000313" key="2">
    <source>
        <dbReference type="EMBL" id="RRJ89250.1"/>
    </source>
</evidence>
<feature type="chain" id="PRO_5017988724" description="Nuclease" evidence="1">
    <location>
        <begin position="19"/>
        <end position="110"/>
    </location>
</feature>
<reference evidence="2 3" key="1">
    <citation type="submission" date="2018-11" db="EMBL/GenBank/DDBJ databases">
        <title>Flavobacterium sp. nov., YIM 102600 draft genome.</title>
        <authorList>
            <person name="Li G."/>
            <person name="Jiang Y."/>
        </authorList>
    </citation>
    <scope>NUCLEOTIDE SEQUENCE [LARGE SCALE GENOMIC DNA]</scope>
    <source>
        <strain evidence="2 3">YIM 102600</strain>
    </source>
</reference>
<name>A0A3P3W2R0_9FLAO</name>
<evidence type="ECO:0000256" key="1">
    <source>
        <dbReference type="SAM" id="SignalP"/>
    </source>
</evidence>
<sequence length="110" mass="12367">MYKFLLFLLVGFSMNAQSVYKTPSGKKFHKHNCRMVKNVSQKIDETDAYNLGLEPCKICKPSNTNALFSNSKKAKGIASTVQCNGKTKKGNRCKRRTSIANGYCFQHNPI</sequence>
<dbReference type="SUPFAM" id="SSF57884">
    <property type="entry name" value="Ada DNA repair protein, N-terminal domain (N-Ada 10)"/>
    <property type="match status" value="1"/>
</dbReference>
<feature type="signal peptide" evidence="1">
    <location>
        <begin position="1"/>
        <end position="18"/>
    </location>
</feature>
<protein>
    <recommendedName>
        <fullName evidence="4">Nuclease</fullName>
    </recommendedName>
</protein>
<organism evidence="2 3">
    <name type="scientific">Flavobacterium macacae</name>
    <dbReference type="NCBI Taxonomy" id="2488993"/>
    <lineage>
        <taxon>Bacteria</taxon>
        <taxon>Pseudomonadati</taxon>
        <taxon>Bacteroidota</taxon>
        <taxon>Flavobacteriia</taxon>
        <taxon>Flavobacteriales</taxon>
        <taxon>Flavobacteriaceae</taxon>
        <taxon>Flavobacterium</taxon>
    </lineage>
</organism>
<dbReference type="EMBL" id="RQVR01000018">
    <property type="protein sequence ID" value="RRJ89250.1"/>
    <property type="molecule type" value="Genomic_DNA"/>
</dbReference>
<keyword evidence="1" id="KW-0732">Signal</keyword>
<evidence type="ECO:0008006" key="4">
    <source>
        <dbReference type="Google" id="ProtNLM"/>
    </source>
</evidence>
<dbReference type="Proteomes" id="UP000271937">
    <property type="component" value="Unassembled WGS sequence"/>
</dbReference>
<evidence type="ECO:0000313" key="3">
    <source>
        <dbReference type="Proteomes" id="UP000271937"/>
    </source>
</evidence>
<accession>A0A3P3W2R0</accession>
<dbReference type="OrthoDB" id="666576at2"/>
<dbReference type="AlphaFoldDB" id="A0A3P3W2R0"/>
<keyword evidence="3" id="KW-1185">Reference proteome</keyword>
<dbReference type="InterPro" id="IPR035451">
    <property type="entry name" value="Ada-like_dom_sf"/>
</dbReference>